<dbReference type="Pfam" id="PF12697">
    <property type="entry name" value="Abhydrolase_6"/>
    <property type="match status" value="1"/>
</dbReference>
<dbReference type="InterPro" id="IPR050266">
    <property type="entry name" value="AB_hydrolase_sf"/>
</dbReference>
<protein>
    <recommendedName>
        <fullName evidence="1">AB hydrolase-1 domain-containing protein</fullName>
    </recommendedName>
</protein>
<evidence type="ECO:0000313" key="2">
    <source>
        <dbReference type="EMBL" id="CAE0726422.1"/>
    </source>
</evidence>
<dbReference type="EMBL" id="HBIX01028419">
    <property type="protein sequence ID" value="CAE0726422.1"/>
    <property type="molecule type" value="Transcribed_RNA"/>
</dbReference>
<sequence>MESLTPASKSSTSSNILSVSVLTALAVGALGATVALAATAISRKTTTNTSAEKAVPLPCAPIGSKFVTLPGSGINLRYTDSDDKATENSRPDDETSVKQLTLLMLHGFAGVLETWELMTPQILELYNTAGSKVKVRVVALDLVGSGFSDKPIGTDFDYTLRSQGKVVSEFISVLGLSNVVIVSFSAGTVVGAAVATEQHDLSQSESDEVAPVVGLVFAGGCLFRAKSSFYSKRWLKPIFHWVTAKLMTDRKQSLAKFHHPAHAERVLTDDLVEHFVAPTRLPNFNAALVETVMAKEAPYEELVDKLLSPPSTANKAAANPLPMLFVWGNEDTYKPLPQLQIDSIRQKLDAINASSSPQQQQQQRIVETKELEECHHYIQHDQPEALAKEIFLFVNKNVKLQ</sequence>
<dbReference type="AlphaFoldDB" id="A0A7S4ATG7"/>
<dbReference type="PANTHER" id="PTHR43798">
    <property type="entry name" value="MONOACYLGLYCEROL LIPASE"/>
    <property type="match status" value="1"/>
</dbReference>
<evidence type="ECO:0000259" key="1">
    <source>
        <dbReference type="Pfam" id="PF12697"/>
    </source>
</evidence>
<proteinExistence type="predicted"/>
<dbReference type="InterPro" id="IPR000639">
    <property type="entry name" value="Epox_hydrolase-like"/>
</dbReference>
<dbReference type="PANTHER" id="PTHR43798:SF33">
    <property type="entry name" value="HYDROLASE, PUTATIVE (AFU_ORTHOLOGUE AFUA_2G14860)-RELATED"/>
    <property type="match status" value="1"/>
</dbReference>
<name>A0A7S4ATG7_9STRA</name>
<accession>A0A7S4ATG7</accession>
<dbReference type="GO" id="GO:0047372">
    <property type="term" value="F:monoacylglycerol lipase activity"/>
    <property type="evidence" value="ECO:0007669"/>
    <property type="project" value="TreeGrafter"/>
</dbReference>
<organism evidence="2">
    <name type="scientific">Pseudo-nitzschia australis</name>
    <dbReference type="NCBI Taxonomy" id="44445"/>
    <lineage>
        <taxon>Eukaryota</taxon>
        <taxon>Sar</taxon>
        <taxon>Stramenopiles</taxon>
        <taxon>Ochrophyta</taxon>
        <taxon>Bacillariophyta</taxon>
        <taxon>Bacillariophyceae</taxon>
        <taxon>Bacillariophycidae</taxon>
        <taxon>Bacillariales</taxon>
        <taxon>Bacillariaceae</taxon>
        <taxon>Pseudo-nitzschia</taxon>
    </lineage>
</organism>
<dbReference type="PRINTS" id="PR00412">
    <property type="entry name" value="EPOXHYDRLASE"/>
</dbReference>
<dbReference type="Gene3D" id="3.40.50.1820">
    <property type="entry name" value="alpha/beta hydrolase"/>
    <property type="match status" value="1"/>
</dbReference>
<dbReference type="InterPro" id="IPR029058">
    <property type="entry name" value="AB_hydrolase_fold"/>
</dbReference>
<gene>
    <name evidence="2" type="ORF">PAUS00366_LOCUS19179</name>
</gene>
<dbReference type="InterPro" id="IPR000073">
    <property type="entry name" value="AB_hydrolase_1"/>
</dbReference>
<dbReference type="GO" id="GO:0046464">
    <property type="term" value="P:acylglycerol catabolic process"/>
    <property type="evidence" value="ECO:0007669"/>
    <property type="project" value="TreeGrafter"/>
</dbReference>
<feature type="domain" description="AB hydrolase-1" evidence="1">
    <location>
        <begin position="102"/>
        <end position="388"/>
    </location>
</feature>
<dbReference type="GO" id="GO:0016020">
    <property type="term" value="C:membrane"/>
    <property type="evidence" value="ECO:0007669"/>
    <property type="project" value="TreeGrafter"/>
</dbReference>
<reference evidence="2" key="1">
    <citation type="submission" date="2021-01" db="EMBL/GenBank/DDBJ databases">
        <authorList>
            <person name="Corre E."/>
            <person name="Pelletier E."/>
            <person name="Niang G."/>
            <person name="Scheremetjew M."/>
            <person name="Finn R."/>
            <person name="Kale V."/>
            <person name="Holt S."/>
            <person name="Cochrane G."/>
            <person name="Meng A."/>
            <person name="Brown T."/>
            <person name="Cohen L."/>
        </authorList>
    </citation>
    <scope>NUCLEOTIDE SEQUENCE</scope>
    <source>
        <strain evidence="2">10249 10 AB</strain>
    </source>
</reference>
<dbReference type="SUPFAM" id="SSF53474">
    <property type="entry name" value="alpha/beta-Hydrolases"/>
    <property type="match status" value="1"/>
</dbReference>